<name>A0ABX0ZDJ6_9ACTN</name>
<dbReference type="InterPro" id="IPR036410">
    <property type="entry name" value="HSP_DnaJ_Cys-rich_dom_sf"/>
</dbReference>
<dbReference type="SUPFAM" id="SSF57938">
    <property type="entry name" value="DnaJ/Hsp40 cysteine-rich domain"/>
    <property type="match status" value="1"/>
</dbReference>
<evidence type="ECO:0000313" key="2">
    <source>
        <dbReference type="Proteomes" id="UP000783871"/>
    </source>
</evidence>
<proteinExistence type="predicted"/>
<dbReference type="EMBL" id="JAATEO010000021">
    <property type="protein sequence ID" value="NJP34146.1"/>
    <property type="molecule type" value="Genomic_DNA"/>
</dbReference>
<protein>
    <submittedName>
        <fullName evidence="1">Uncharacterized protein</fullName>
    </submittedName>
</protein>
<gene>
    <name evidence="1" type="ORF">HCJ94_19690</name>
</gene>
<sequence length="75" mass="8804">MFLLIAAAVTVCYVGVCWWRPFRRCRRCDGTGRRRSLMLRARRACRRCDGTGEHLRPGRIALNYLRELHDKGTPR</sequence>
<evidence type="ECO:0000313" key="1">
    <source>
        <dbReference type="EMBL" id="NJP34146.1"/>
    </source>
</evidence>
<dbReference type="Gene3D" id="6.20.20.10">
    <property type="match status" value="1"/>
</dbReference>
<keyword evidence="2" id="KW-1185">Reference proteome</keyword>
<comment type="caution">
    <text evidence="1">The sequence shown here is derived from an EMBL/GenBank/DDBJ whole genome shotgun (WGS) entry which is preliminary data.</text>
</comment>
<accession>A0ABX0ZDJ6</accession>
<dbReference type="Proteomes" id="UP000783871">
    <property type="component" value="Unassembled WGS sequence"/>
</dbReference>
<reference evidence="1 2" key="1">
    <citation type="submission" date="2020-03" db="EMBL/GenBank/DDBJ databases">
        <title>WGS of actinomycetes isolated from Thailand.</title>
        <authorList>
            <person name="Thawai C."/>
        </authorList>
    </citation>
    <scope>NUCLEOTIDE SEQUENCE [LARGE SCALE GENOMIC DNA]</scope>
    <source>
        <strain evidence="1 2">HSS6-12</strain>
    </source>
</reference>
<organism evidence="1 2">
    <name type="scientific">Micromonospora thermarum</name>
    <dbReference type="NCBI Taxonomy" id="2720024"/>
    <lineage>
        <taxon>Bacteria</taxon>
        <taxon>Bacillati</taxon>
        <taxon>Actinomycetota</taxon>
        <taxon>Actinomycetes</taxon>
        <taxon>Micromonosporales</taxon>
        <taxon>Micromonosporaceae</taxon>
        <taxon>Micromonospora</taxon>
    </lineage>
</organism>